<gene>
    <name evidence="1" type="ORF">G6F64_013660</name>
</gene>
<dbReference type="EMBL" id="JAANQT010006053">
    <property type="protein sequence ID" value="KAG1292487.1"/>
    <property type="molecule type" value="Genomic_DNA"/>
</dbReference>
<protein>
    <submittedName>
        <fullName evidence="1">Uncharacterized protein</fullName>
    </submittedName>
</protein>
<evidence type="ECO:0000313" key="1">
    <source>
        <dbReference type="EMBL" id="KAG1292487.1"/>
    </source>
</evidence>
<proteinExistence type="predicted"/>
<accession>A0A9P6WUY7</accession>
<organism evidence="1 2">
    <name type="scientific">Rhizopus oryzae</name>
    <name type="common">Mucormycosis agent</name>
    <name type="synonym">Rhizopus arrhizus var. delemar</name>
    <dbReference type="NCBI Taxonomy" id="64495"/>
    <lineage>
        <taxon>Eukaryota</taxon>
        <taxon>Fungi</taxon>
        <taxon>Fungi incertae sedis</taxon>
        <taxon>Mucoromycota</taxon>
        <taxon>Mucoromycotina</taxon>
        <taxon>Mucoromycetes</taxon>
        <taxon>Mucorales</taxon>
        <taxon>Mucorineae</taxon>
        <taxon>Rhizopodaceae</taxon>
        <taxon>Rhizopus</taxon>
    </lineage>
</organism>
<reference evidence="1" key="1">
    <citation type="journal article" date="2020" name="Microb. Genom.">
        <title>Genetic diversity of clinical and environmental Mucorales isolates obtained from an investigation of mucormycosis cases among solid organ transplant recipients.</title>
        <authorList>
            <person name="Nguyen M.H."/>
            <person name="Kaul D."/>
            <person name="Muto C."/>
            <person name="Cheng S.J."/>
            <person name="Richter R.A."/>
            <person name="Bruno V.M."/>
            <person name="Liu G."/>
            <person name="Beyhan S."/>
            <person name="Sundermann A.J."/>
            <person name="Mounaud S."/>
            <person name="Pasculle A.W."/>
            <person name="Nierman W.C."/>
            <person name="Driscoll E."/>
            <person name="Cumbie R."/>
            <person name="Clancy C.J."/>
            <person name="Dupont C.L."/>
        </authorList>
    </citation>
    <scope>NUCLEOTIDE SEQUENCE</scope>
    <source>
        <strain evidence="1">GL11</strain>
    </source>
</reference>
<sequence>MRGAIRMMGIQPVAEQRCHFQRQAQQHVASGAGASIMRGLQHGFQFAVVDPWNHRRHHHPDRNAGLMQPLHRAQPCMRCRCARFQLGREMRVQRGHRELHADQVFRGQRCKQIDVALDQCVLGDQRERMFRLQHHFDQLAGQLELAFDRLVRVGVDAQRDRLWHVSRLRQLLAQQLRRIGLGEQRGLEIQAR</sequence>
<keyword evidence="2" id="KW-1185">Reference proteome</keyword>
<comment type="caution">
    <text evidence="1">The sequence shown here is derived from an EMBL/GenBank/DDBJ whole genome shotgun (WGS) entry which is preliminary data.</text>
</comment>
<dbReference type="Proteomes" id="UP000716291">
    <property type="component" value="Unassembled WGS sequence"/>
</dbReference>
<name>A0A9P6WUY7_RHIOR</name>
<dbReference type="AlphaFoldDB" id="A0A9P6WUY7"/>
<evidence type="ECO:0000313" key="2">
    <source>
        <dbReference type="Proteomes" id="UP000716291"/>
    </source>
</evidence>